<gene>
    <name evidence="4" type="ORF">BCR43DRAFT_499664</name>
</gene>
<dbReference type="Gene3D" id="2.30.29.30">
    <property type="entry name" value="Pleckstrin-homology domain (PH domain)/Phosphotyrosine-binding domain (PTB)"/>
    <property type="match status" value="1"/>
</dbReference>
<reference evidence="4 5" key="1">
    <citation type="submission" date="2016-07" db="EMBL/GenBank/DDBJ databases">
        <title>Pervasive Adenine N6-methylation of Active Genes in Fungi.</title>
        <authorList>
            <consortium name="DOE Joint Genome Institute"/>
            <person name="Mondo S.J."/>
            <person name="Dannebaum R.O."/>
            <person name="Kuo R.C."/>
            <person name="Labutti K."/>
            <person name="Haridas S."/>
            <person name="Kuo A."/>
            <person name="Salamov A."/>
            <person name="Ahrendt S.R."/>
            <person name="Lipzen A."/>
            <person name="Sullivan W."/>
            <person name="Andreopoulos W.B."/>
            <person name="Clum A."/>
            <person name="Lindquist E."/>
            <person name="Daum C."/>
            <person name="Ramamoorthy G.K."/>
            <person name="Gryganskyi A."/>
            <person name="Culley D."/>
            <person name="Magnuson J.K."/>
            <person name="James T.Y."/>
            <person name="O'Malley M.A."/>
            <person name="Stajich J.E."/>
            <person name="Spatafora J.W."/>
            <person name="Visel A."/>
            <person name="Grigoriev I.V."/>
        </authorList>
    </citation>
    <scope>NUCLEOTIDE SEQUENCE [LARGE SCALE GENOMIC DNA]</scope>
    <source>
        <strain evidence="4 5">NRRL 2496</strain>
    </source>
</reference>
<dbReference type="GO" id="GO:0005829">
    <property type="term" value="C:cytosol"/>
    <property type="evidence" value="ECO:0007669"/>
    <property type="project" value="GOC"/>
</dbReference>
<feature type="compositionally biased region" description="Low complexity" evidence="2">
    <location>
        <begin position="113"/>
        <end position="126"/>
    </location>
</feature>
<name>A0A1X2GZD0_SYNRA</name>
<feature type="compositionally biased region" description="Low complexity" evidence="2">
    <location>
        <begin position="184"/>
        <end position="201"/>
    </location>
</feature>
<dbReference type="PANTHER" id="PTHR22902:SF27">
    <property type="entry name" value="PLECKSTRIN HOMOLOGY DOMAIN-CONTAINING FAMILY A MEMBER 3"/>
    <property type="match status" value="1"/>
</dbReference>
<sequence length="268" mass="29841">MSTAPASHCGWLMLAKLRRNSLFRNQKASSLQQYYCILDGHYIRYFESDDVILPKGVFNLSQYKIVPAPRQGWFSARHRQTFHLISGDERPDWVLVAESKESMQAWVSAVEKSTSSARTTTPTTTGSDDDVLGKWLQRVDVAHQQHQQEKQRTSSSSPDKQREDEDESEEDEEESFMSPPPSPSMSTASSSSSISAGPASPTRDNDQHINSLLKSIAARRKSSPLLNQHGPQPQSPTSPVPPSSSRSYAPPPPPLPLPALYSGEHRMR</sequence>
<evidence type="ECO:0000256" key="1">
    <source>
        <dbReference type="ARBA" id="ARBA00022553"/>
    </source>
</evidence>
<dbReference type="Pfam" id="PF00169">
    <property type="entry name" value="PH"/>
    <property type="match status" value="1"/>
</dbReference>
<dbReference type="EMBL" id="MCGN01000013">
    <property type="protein sequence ID" value="ORY89896.1"/>
    <property type="molecule type" value="Genomic_DNA"/>
</dbReference>
<evidence type="ECO:0000259" key="3">
    <source>
        <dbReference type="PROSITE" id="PS50003"/>
    </source>
</evidence>
<evidence type="ECO:0000256" key="2">
    <source>
        <dbReference type="SAM" id="MobiDB-lite"/>
    </source>
</evidence>
<feature type="compositionally biased region" description="Pro residues" evidence="2">
    <location>
        <begin position="233"/>
        <end position="242"/>
    </location>
</feature>
<keyword evidence="5" id="KW-1185">Reference proteome</keyword>
<proteinExistence type="predicted"/>
<dbReference type="GO" id="GO:0001881">
    <property type="term" value="P:receptor recycling"/>
    <property type="evidence" value="ECO:0007669"/>
    <property type="project" value="TreeGrafter"/>
</dbReference>
<dbReference type="PROSITE" id="PS50003">
    <property type="entry name" value="PH_DOMAIN"/>
    <property type="match status" value="1"/>
</dbReference>
<feature type="compositionally biased region" description="Acidic residues" evidence="2">
    <location>
        <begin position="164"/>
        <end position="175"/>
    </location>
</feature>
<dbReference type="SUPFAM" id="SSF50729">
    <property type="entry name" value="PH domain-like"/>
    <property type="match status" value="1"/>
</dbReference>
<protein>
    <recommendedName>
        <fullName evidence="3">PH domain-containing protein</fullName>
    </recommendedName>
</protein>
<dbReference type="GO" id="GO:0005769">
    <property type="term" value="C:early endosome"/>
    <property type="evidence" value="ECO:0007669"/>
    <property type="project" value="TreeGrafter"/>
</dbReference>
<feature type="compositionally biased region" description="Basic and acidic residues" evidence="2">
    <location>
        <begin position="140"/>
        <end position="152"/>
    </location>
</feature>
<evidence type="ECO:0000313" key="4">
    <source>
        <dbReference type="EMBL" id="ORY89896.1"/>
    </source>
</evidence>
<dbReference type="InterPro" id="IPR011993">
    <property type="entry name" value="PH-like_dom_sf"/>
</dbReference>
<accession>A0A1X2GZD0</accession>
<dbReference type="OrthoDB" id="10261837at2759"/>
<dbReference type="GO" id="GO:0005802">
    <property type="term" value="C:trans-Golgi network"/>
    <property type="evidence" value="ECO:0007669"/>
    <property type="project" value="TreeGrafter"/>
</dbReference>
<evidence type="ECO:0000313" key="5">
    <source>
        <dbReference type="Proteomes" id="UP000242180"/>
    </source>
</evidence>
<dbReference type="AlphaFoldDB" id="A0A1X2GZD0"/>
<dbReference type="SMART" id="SM00233">
    <property type="entry name" value="PH"/>
    <property type="match status" value="1"/>
</dbReference>
<dbReference type="GO" id="GO:0007032">
    <property type="term" value="P:endosome organization"/>
    <property type="evidence" value="ECO:0007669"/>
    <property type="project" value="TreeGrafter"/>
</dbReference>
<feature type="region of interest" description="Disordered" evidence="2">
    <location>
        <begin position="111"/>
        <end position="268"/>
    </location>
</feature>
<dbReference type="GO" id="GO:0042147">
    <property type="term" value="P:retrograde transport, endosome to Golgi"/>
    <property type="evidence" value="ECO:0007669"/>
    <property type="project" value="TreeGrafter"/>
</dbReference>
<dbReference type="Proteomes" id="UP000242180">
    <property type="component" value="Unassembled WGS sequence"/>
</dbReference>
<dbReference type="InterPro" id="IPR045188">
    <property type="entry name" value="Boi1/Boi2-like"/>
</dbReference>
<dbReference type="GO" id="GO:0055037">
    <property type="term" value="C:recycling endosome"/>
    <property type="evidence" value="ECO:0007669"/>
    <property type="project" value="TreeGrafter"/>
</dbReference>
<comment type="caution">
    <text evidence="4">The sequence shown here is derived from an EMBL/GenBank/DDBJ whole genome shotgun (WGS) entry which is preliminary data.</text>
</comment>
<feature type="domain" description="PH" evidence="3">
    <location>
        <begin position="15"/>
        <end position="115"/>
    </location>
</feature>
<dbReference type="InterPro" id="IPR001849">
    <property type="entry name" value="PH_domain"/>
</dbReference>
<dbReference type="InParanoid" id="A0A1X2GZD0"/>
<keyword evidence="1" id="KW-0597">Phosphoprotein</keyword>
<dbReference type="PANTHER" id="PTHR22902">
    <property type="entry name" value="SESQUIPEDALIAN"/>
    <property type="match status" value="1"/>
</dbReference>
<organism evidence="4 5">
    <name type="scientific">Syncephalastrum racemosum</name>
    <name type="common">Filamentous fungus</name>
    <dbReference type="NCBI Taxonomy" id="13706"/>
    <lineage>
        <taxon>Eukaryota</taxon>
        <taxon>Fungi</taxon>
        <taxon>Fungi incertae sedis</taxon>
        <taxon>Mucoromycota</taxon>
        <taxon>Mucoromycotina</taxon>
        <taxon>Mucoromycetes</taxon>
        <taxon>Mucorales</taxon>
        <taxon>Syncephalastraceae</taxon>
        <taxon>Syncephalastrum</taxon>
    </lineage>
</organism>